<dbReference type="SUPFAM" id="SSF64076">
    <property type="entry name" value="MTH938-like"/>
    <property type="match status" value="1"/>
</dbReference>
<accession>A0A381P7I6</accession>
<dbReference type="InterPro" id="IPR036748">
    <property type="entry name" value="MTH938-like_sf"/>
</dbReference>
<dbReference type="Pfam" id="PF04430">
    <property type="entry name" value="DUF498"/>
    <property type="match status" value="1"/>
</dbReference>
<evidence type="ECO:0000313" key="1">
    <source>
        <dbReference type="EMBL" id="SUZ62895.1"/>
    </source>
</evidence>
<organism evidence="1">
    <name type="scientific">marine metagenome</name>
    <dbReference type="NCBI Taxonomy" id="408172"/>
    <lineage>
        <taxon>unclassified sequences</taxon>
        <taxon>metagenomes</taxon>
        <taxon>ecological metagenomes</taxon>
    </lineage>
</organism>
<dbReference type="InterPro" id="IPR007523">
    <property type="entry name" value="NDUFAF3/AAMDC"/>
</dbReference>
<name>A0A381P7I6_9ZZZZ</name>
<feature type="non-terminal residue" evidence="1">
    <location>
        <position position="1"/>
    </location>
</feature>
<reference evidence="1" key="1">
    <citation type="submission" date="2018-05" db="EMBL/GenBank/DDBJ databases">
        <authorList>
            <person name="Lanie J.A."/>
            <person name="Ng W.-L."/>
            <person name="Kazmierczak K.M."/>
            <person name="Andrzejewski T.M."/>
            <person name="Davidsen T.M."/>
            <person name="Wayne K.J."/>
            <person name="Tettelin H."/>
            <person name="Glass J.I."/>
            <person name="Rusch D."/>
            <person name="Podicherti R."/>
            <person name="Tsui H.-C.T."/>
            <person name="Winkler M.E."/>
        </authorList>
    </citation>
    <scope>NUCLEOTIDE SEQUENCE</scope>
</reference>
<dbReference type="Gene3D" id="3.40.1230.10">
    <property type="entry name" value="MTH938-like"/>
    <property type="match status" value="1"/>
</dbReference>
<protein>
    <recommendedName>
        <fullName evidence="2">NADH dehydrogenase [ubiquinone] 1 alpha subcomplex assembly factor 3</fullName>
    </recommendedName>
</protein>
<dbReference type="PANTHER" id="PTHR21192:SF2">
    <property type="entry name" value="NADH DEHYDROGENASE [UBIQUINONE] 1 ALPHA SUBCOMPLEX ASSEMBLY FACTOR 3"/>
    <property type="match status" value="1"/>
</dbReference>
<gene>
    <name evidence="1" type="ORF">METZ01_LOCUS15749</name>
</gene>
<sequence>VATINVILEFSPLRVMVGSQSFDDSFIVTPDTVISPWLRKNRGTLSNSDLFPLLALDVDILLVGTGPTQEIPGPSVYRAFVDKGMSIEFMDSAAACRTYNILVGEQRRVGAGITLPIG</sequence>
<proteinExistence type="predicted"/>
<dbReference type="EMBL" id="UINC01000895">
    <property type="protein sequence ID" value="SUZ62895.1"/>
    <property type="molecule type" value="Genomic_DNA"/>
</dbReference>
<evidence type="ECO:0008006" key="2">
    <source>
        <dbReference type="Google" id="ProtNLM"/>
    </source>
</evidence>
<dbReference type="PANTHER" id="PTHR21192">
    <property type="entry name" value="NUCLEAR PROTEIN E3-3"/>
    <property type="match status" value="1"/>
</dbReference>
<dbReference type="AlphaFoldDB" id="A0A381P7I6"/>